<feature type="compositionally biased region" description="Basic and acidic residues" evidence="2">
    <location>
        <begin position="406"/>
        <end position="427"/>
    </location>
</feature>
<protein>
    <submittedName>
        <fullName evidence="5">Replicative DNA helicase loader DnaB</fullName>
    </submittedName>
</protein>
<gene>
    <name evidence="5" type="ORF">DFR56_11148</name>
</gene>
<dbReference type="RefSeq" id="WP_110396197.1">
    <property type="nucleotide sequence ID" value="NZ_JBHUHB010000001.1"/>
</dbReference>
<feature type="domain" description="Replicative helicase loading/DNA remodeling protein DnaB N-terminal winged helix" evidence="4">
    <location>
        <begin position="10"/>
        <end position="232"/>
    </location>
</feature>
<dbReference type="Proteomes" id="UP000247978">
    <property type="component" value="Unassembled WGS sequence"/>
</dbReference>
<dbReference type="EMBL" id="QJJQ01000011">
    <property type="protein sequence ID" value="PXW85280.1"/>
    <property type="molecule type" value="Genomic_DNA"/>
</dbReference>
<keyword evidence="5" id="KW-0378">Hydrolase</keyword>
<sequence>MQHFGKILPVDGYEVRLEKSLPSDYLQSLMHLYQPLLGIEAVSLYQLLIHEIDFYSEVQIQTHHTLMNYLNLPLDRIYGARCKLEGIGLLKTFQEETEERVCYTYLLQIPFSPEQFFQDTMLSELLYRHIGKSKFTSLRKFYTKREKQLSGQNITVSFNDVFQTFQPTNNHRPPAPFPKEKTIGVPVEQIDFLPLKQALKRKMIPVDKVLTEKNKMIITQLVHLYELEAYEIENALTWALTDENKLDVEQFKAACHDLFQTKHNVAEVKLSVKQAVQKPEQQRTLTREENLIEIFETISPKQLLEDLSAGHNASEQDMKMISELMIRQGLPAPVMNVLIHYVLLQSDMKLSKAYLEKIASHWSRAQLKSAKEAVEFAKKQTEQATKPKPRKSYSQKKRSNEIIPDWFKEREEQNKEGSNEEVVLTKEQEQEEAEMIALLQKYAQKNN</sequence>
<dbReference type="Pfam" id="PF25888">
    <property type="entry name" value="WHD_DnaB"/>
    <property type="match status" value="1"/>
</dbReference>
<keyword evidence="5" id="KW-0067">ATP-binding</keyword>
<name>A0A2V3VUD2_9BACI</name>
<evidence type="ECO:0000313" key="6">
    <source>
        <dbReference type="Proteomes" id="UP000247978"/>
    </source>
</evidence>
<keyword evidence="6" id="KW-1185">Reference proteome</keyword>
<evidence type="ECO:0000256" key="1">
    <source>
        <dbReference type="ARBA" id="ARBA00093462"/>
    </source>
</evidence>
<feature type="domain" description="DnaB/C C-terminal" evidence="3">
    <location>
        <begin position="310"/>
        <end position="375"/>
    </location>
</feature>
<reference evidence="5 6" key="1">
    <citation type="submission" date="2018-05" db="EMBL/GenBank/DDBJ databases">
        <title>Genomic Encyclopedia of Type Strains, Phase IV (KMG-IV): sequencing the most valuable type-strain genomes for metagenomic binning, comparative biology and taxonomic classification.</title>
        <authorList>
            <person name="Goeker M."/>
        </authorList>
    </citation>
    <scope>NUCLEOTIDE SEQUENCE [LARGE SCALE GENOMIC DNA]</scope>
    <source>
        <strain evidence="5 6">DSM 28556</strain>
    </source>
</reference>
<evidence type="ECO:0000313" key="5">
    <source>
        <dbReference type="EMBL" id="PXW85280.1"/>
    </source>
</evidence>
<feature type="region of interest" description="Disordered" evidence="2">
    <location>
        <begin position="378"/>
        <end position="427"/>
    </location>
</feature>
<keyword evidence="5" id="KW-0547">Nucleotide-binding</keyword>
<keyword evidence="5" id="KW-0347">Helicase</keyword>
<proteinExistence type="inferred from homology"/>
<organism evidence="5 6">
    <name type="scientific">Pseudogracilibacillus auburnensis</name>
    <dbReference type="NCBI Taxonomy" id="1494959"/>
    <lineage>
        <taxon>Bacteria</taxon>
        <taxon>Bacillati</taxon>
        <taxon>Bacillota</taxon>
        <taxon>Bacilli</taxon>
        <taxon>Bacillales</taxon>
        <taxon>Bacillaceae</taxon>
        <taxon>Pseudogracilibacillus</taxon>
    </lineage>
</organism>
<evidence type="ECO:0000256" key="2">
    <source>
        <dbReference type="SAM" id="MobiDB-lite"/>
    </source>
</evidence>
<dbReference type="OrthoDB" id="2082007at2"/>
<accession>A0A2V3VUD2</accession>
<evidence type="ECO:0000259" key="4">
    <source>
        <dbReference type="Pfam" id="PF25888"/>
    </source>
</evidence>
<comment type="similarity">
    <text evidence="1">Belongs to the DnaB/DnaD family.</text>
</comment>
<dbReference type="InterPro" id="IPR058660">
    <property type="entry name" value="WHD_DnaB"/>
</dbReference>
<dbReference type="AlphaFoldDB" id="A0A2V3VUD2"/>
<comment type="caution">
    <text evidence="5">The sequence shown here is derived from an EMBL/GenBank/DDBJ whole genome shotgun (WGS) entry which is preliminary data.</text>
</comment>
<feature type="compositionally biased region" description="Basic residues" evidence="2">
    <location>
        <begin position="387"/>
        <end position="397"/>
    </location>
</feature>
<evidence type="ECO:0000259" key="3">
    <source>
        <dbReference type="Pfam" id="PF07261"/>
    </source>
</evidence>
<dbReference type="GO" id="GO:0004386">
    <property type="term" value="F:helicase activity"/>
    <property type="evidence" value="ECO:0007669"/>
    <property type="project" value="UniProtKB-KW"/>
</dbReference>
<dbReference type="Pfam" id="PF07261">
    <property type="entry name" value="DnaB_2"/>
    <property type="match status" value="1"/>
</dbReference>
<dbReference type="InterPro" id="IPR006343">
    <property type="entry name" value="DnaB/C_C"/>
</dbReference>